<keyword evidence="3" id="KW-0732">Signal</keyword>
<dbReference type="PANTHER" id="PTHR22999">
    <property type="entry name" value="PX SERINE/THREONINE KINASE PXK"/>
    <property type="match status" value="1"/>
</dbReference>
<evidence type="ECO:0000256" key="3">
    <source>
        <dbReference type="SAM" id="SignalP"/>
    </source>
</evidence>
<evidence type="ECO:0000313" key="5">
    <source>
        <dbReference type="EMBL" id="KAF7382194.1"/>
    </source>
</evidence>
<name>A0A834J5J1_VESVU</name>
<dbReference type="PROSITE" id="PS50195">
    <property type="entry name" value="PX"/>
    <property type="match status" value="1"/>
</dbReference>
<dbReference type="InterPro" id="IPR051837">
    <property type="entry name" value="SortingNexin/PXDomain-PKLike"/>
</dbReference>
<evidence type="ECO:0000259" key="4">
    <source>
        <dbReference type="PROSITE" id="PS50195"/>
    </source>
</evidence>
<dbReference type="Gene3D" id="3.30.1520.10">
    <property type="entry name" value="Phox-like domain"/>
    <property type="match status" value="1"/>
</dbReference>
<dbReference type="GO" id="GO:0008333">
    <property type="term" value="P:endosome to lysosome transport"/>
    <property type="evidence" value="ECO:0007669"/>
    <property type="project" value="TreeGrafter"/>
</dbReference>
<dbReference type="GO" id="GO:0006622">
    <property type="term" value="P:protein targeting to lysosome"/>
    <property type="evidence" value="ECO:0007669"/>
    <property type="project" value="TreeGrafter"/>
</dbReference>
<dbReference type="SMART" id="SM00312">
    <property type="entry name" value="PX"/>
    <property type="match status" value="1"/>
</dbReference>
<feature type="chain" id="PRO_5032528433" description="PX domain-containing protein" evidence="3">
    <location>
        <begin position="26"/>
        <end position="273"/>
    </location>
</feature>
<gene>
    <name evidence="5" type="ORF">HZH66_013626</name>
</gene>
<protein>
    <recommendedName>
        <fullName evidence="4">PX domain-containing protein</fullName>
    </recommendedName>
</protein>
<dbReference type="GO" id="GO:0005769">
    <property type="term" value="C:early endosome"/>
    <property type="evidence" value="ECO:0007669"/>
    <property type="project" value="TreeGrafter"/>
</dbReference>
<reference evidence="5" key="1">
    <citation type="journal article" date="2020" name="G3 (Bethesda)">
        <title>High-Quality Assemblies for Three Invasive Social Wasps from the &lt;i&gt;Vespula&lt;/i&gt; Genus.</title>
        <authorList>
            <person name="Harrop T.W.R."/>
            <person name="Guhlin J."/>
            <person name="McLaughlin G.M."/>
            <person name="Permina E."/>
            <person name="Stockwell P."/>
            <person name="Gilligan J."/>
            <person name="Le Lec M.F."/>
            <person name="Gruber M.A.M."/>
            <person name="Quinn O."/>
            <person name="Lovegrove M."/>
            <person name="Duncan E.J."/>
            <person name="Remnant E.J."/>
            <person name="Van Eeckhoven J."/>
            <person name="Graham B."/>
            <person name="Knapp R.A."/>
            <person name="Langford K.W."/>
            <person name="Kronenberg Z."/>
            <person name="Press M.O."/>
            <person name="Eacker S.M."/>
            <person name="Wilson-Rankin E.E."/>
            <person name="Purcell J."/>
            <person name="Lester P.J."/>
            <person name="Dearden P.K."/>
        </authorList>
    </citation>
    <scope>NUCLEOTIDE SEQUENCE</scope>
    <source>
        <strain evidence="5">Marl-1</strain>
    </source>
</reference>
<evidence type="ECO:0000313" key="6">
    <source>
        <dbReference type="Proteomes" id="UP000614350"/>
    </source>
</evidence>
<keyword evidence="6" id="KW-1185">Reference proteome</keyword>
<feature type="domain" description="PX" evidence="4">
    <location>
        <begin position="95"/>
        <end position="209"/>
    </location>
</feature>
<evidence type="ECO:0000256" key="2">
    <source>
        <dbReference type="ARBA" id="ARBA00022490"/>
    </source>
</evidence>
<comment type="caution">
    <text evidence="5">The sequence shown here is derived from an EMBL/GenBank/DDBJ whole genome shotgun (WGS) entry which is preliminary data.</text>
</comment>
<dbReference type="AlphaFoldDB" id="A0A834J5J1"/>
<proteinExistence type="predicted"/>
<dbReference type="SUPFAM" id="SSF64268">
    <property type="entry name" value="PX domain"/>
    <property type="match status" value="1"/>
</dbReference>
<evidence type="ECO:0000256" key="1">
    <source>
        <dbReference type="ARBA" id="ARBA00004496"/>
    </source>
</evidence>
<dbReference type="Pfam" id="PF00787">
    <property type="entry name" value="PX"/>
    <property type="match status" value="1"/>
</dbReference>
<organism evidence="5 6">
    <name type="scientific">Vespula vulgaris</name>
    <name type="common">Yellow jacket</name>
    <name type="synonym">Wasp</name>
    <dbReference type="NCBI Taxonomy" id="7454"/>
    <lineage>
        <taxon>Eukaryota</taxon>
        <taxon>Metazoa</taxon>
        <taxon>Ecdysozoa</taxon>
        <taxon>Arthropoda</taxon>
        <taxon>Hexapoda</taxon>
        <taxon>Insecta</taxon>
        <taxon>Pterygota</taxon>
        <taxon>Neoptera</taxon>
        <taxon>Endopterygota</taxon>
        <taxon>Hymenoptera</taxon>
        <taxon>Apocrita</taxon>
        <taxon>Aculeata</taxon>
        <taxon>Vespoidea</taxon>
        <taxon>Vespidae</taxon>
        <taxon>Vespinae</taxon>
        <taxon>Vespula</taxon>
    </lineage>
</organism>
<dbReference type="EMBL" id="JACSEA010000019">
    <property type="protein sequence ID" value="KAF7382194.1"/>
    <property type="molecule type" value="Genomic_DNA"/>
</dbReference>
<dbReference type="GO" id="GO:0045022">
    <property type="term" value="P:early endosome to late endosome transport"/>
    <property type="evidence" value="ECO:0007669"/>
    <property type="project" value="TreeGrafter"/>
</dbReference>
<dbReference type="InterPro" id="IPR001683">
    <property type="entry name" value="PX_dom"/>
</dbReference>
<sequence length="273" mass="30845">MLVHTNKVIVPFVVFLINISEFVGGKMSTSETGVGCISEVTLAISKARTSQAGSIRVLDSPDSDGSGHSNSFSIQRFNYPNENTNSNILPPPLTNNDLRIPIVGYEVMEERARFTVYKLRIELKNGDCWFVFRRYTDFVRLFAQLRRQKLPISHLSLPQKKWLGDNFAPSFLEERIRGLQAFVNGILSNPILIGSACVRQFFCLDEPPALSDTAEESRAIFEAMEDTIYHLRQQLRERDNALAAESALCNELQKNLHQMLSERQICSKCGANQ</sequence>
<keyword evidence="2" id="KW-0963">Cytoplasm</keyword>
<dbReference type="GO" id="GO:0005770">
    <property type="term" value="C:late endosome"/>
    <property type="evidence" value="ECO:0007669"/>
    <property type="project" value="TreeGrafter"/>
</dbReference>
<dbReference type="InterPro" id="IPR036871">
    <property type="entry name" value="PX_dom_sf"/>
</dbReference>
<dbReference type="GO" id="GO:0035091">
    <property type="term" value="F:phosphatidylinositol binding"/>
    <property type="evidence" value="ECO:0007669"/>
    <property type="project" value="InterPro"/>
</dbReference>
<dbReference type="Proteomes" id="UP000614350">
    <property type="component" value="Unassembled WGS sequence"/>
</dbReference>
<comment type="subcellular location">
    <subcellularLocation>
        <location evidence="1">Cytoplasm</location>
    </subcellularLocation>
</comment>
<feature type="signal peptide" evidence="3">
    <location>
        <begin position="1"/>
        <end position="25"/>
    </location>
</feature>
<accession>A0A834J5J1</accession>
<dbReference type="PANTHER" id="PTHR22999:SF23">
    <property type="entry name" value="SORTING NEXIN-16"/>
    <property type="match status" value="1"/>
</dbReference>